<accession>V4MXA8</accession>
<evidence type="ECO:0000313" key="2">
    <source>
        <dbReference type="EMBL" id="ESQ37056.1"/>
    </source>
</evidence>
<gene>
    <name evidence="2" type="ORF">EUTSA_v10003087mg</name>
</gene>
<dbReference type="AlphaFoldDB" id="V4MXA8"/>
<sequence>MEDGEGSNNLSDKLPRRVMGDSCYAVGARLNIYSKTNVIGLLVDAYCNSAKLVHTLLSRQLVTTKKHEIWFEFKKITRLNYNPKPDSNAEEEDVGKMRMWKDLFGRATHMTVSQVLDMLKDPELPKWKRLPLALIQNLALTEKYAEMLTDWITSCSIHGVGYRLTKIFLVFKLRSQSPRQKKGNPLTRLRRQLKQQTTARFPLSLRLMALQSIPMLVSKIPQPDNLKTFVDDLEGCQNVITLLHLEDRLSVESDPLSALGTYGRWVQFSPLDFFMAPIIELNDEEVHIPDKGNHEPDPSTRPKKKLNSHQMEKRKPQRKRGRGKNSSNVSEDESSESGHIAQFKSWIVRQNELLLGPG</sequence>
<feature type="compositionally biased region" description="Basic and acidic residues" evidence="1">
    <location>
        <begin position="288"/>
        <end position="300"/>
    </location>
</feature>
<dbReference type="Proteomes" id="UP000030689">
    <property type="component" value="Unassembled WGS sequence"/>
</dbReference>
<feature type="region of interest" description="Disordered" evidence="1">
    <location>
        <begin position="288"/>
        <end position="341"/>
    </location>
</feature>
<dbReference type="EMBL" id="KI517609">
    <property type="protein sequence ID" value="ESQ37056.1"/>
    <property type="molecule type" value="Genomic_DNA"/>
</dbReference>
<keyword evidence="3" id="KW-1185">Reference proteome</keyword>
<dbReference type="Gramene" id="ESQ37056">
    <property type="protein sequence ID" value="ESQ37056"/>
    <property type="gene ID" value="EUTSA_v10003087mg"/>
</dbReference>
<evidence type="ECO:0000256" key="1">
    <source>
        <dbReference type="SAM" id="MobiDB-lite"/>
    </source>
</evidence>
<evidence type="ECO:0000313" key="3">
    <source>
        <dbReference type="Proteomes" id="UP000030689"/>
    </source>
</evidence>
<organism evidence="2 3">
    <name type="scientific">Eutrema salsugineum</name>
    <name type="common">Saltwater cress</name>
    <name type="synonym">Sisymbrium salsugineum</name>
    <dbReference type="NCBI Taxonomy" id="72664"/>
    <lineage>
        <taxon>Eukaryota</taxon>
        <taxon>Viridiplantae</taxon>
        <taxon>Streptophyta</taxon>
        <taxon>Embryophyta</taxon>
        <taxon>Tracheophyta</taxon>
        <taxon>Spermatophyta</taxon>
        <taxon>Magnoliopsida</taxon>
        <taxon>eudicotyledons</taxon>
        <taxon>Gunneridae</taxon>
        <taxon>Pentapetalae</taxon>
        <taxon>rosids</taxon>
        <taxon>malvids</taxon>
        <taxon>Brassicales</taxon>
        <taxon>Brassicaceae</taxon>
        <taxon>Eutremeae</taxon>
        <taxon>Eutrema</taxon>
    </lineage>
</organism>
<name>V4MXA8_EUTSA</name>
<reference evidence="2 3" key="1">
    <citation type="journal article" date="2013" name="Front. Plant Sci.">
        <title>The Reference Genome of the Halophytic Plant Eutrema salsugineum.</title>
        <authorList>
            <person name="Yang R."/>
            <person name="Jarvis D.E."/>
            <person name="Chen H."/>
            <person name="Beilstein M.A."/>
            <person name="Grimwood J."/>
            <person name="Jenkins J."/>
            <person name="Shu S."/>
            <person name="Prochnik S."/>
            <person name="Xin M."/>
            <person name="Ma C."/>
            <person name="Schmutz J."/>
            <person name="Wing R.A."/>
            <person name="Mitchell-Olds T."/>
            <person name="Schumaker K.S."/>
            <person name="Wang X."/>
        </authorList>
    </citation>
    <scope>NUCLEOTIDE SEQUENCE [LARGE SCALE GENOMIC DNA]</scope>
</reference>
<proteinExistence type="predicted"/>
<dbReference type="KEGG" id="eus:EUTSA_v10003087mg"/>
<protein>
    <submittedName>
        <fullName evidence="2">Uncharacterized protein</fullName>
    </submittedName>
</protein>